<evidence type="ECO:0000313" key="2">
    <source>
        <dbReference type="Proteomes" id="UP001148662"/>
    </source>
</evidence>
<reference evidence="1" key="1">
    <citation type="submission" date="2022-07" db="EMBL/GenBank/DDBJ databases">
        <title>Genome Sequence of Phlebia brevispora.</title>
        <authorList>
            <person name="Buettner E."/>
        </authorList>
    </citation>
    <scope>NUCLEOTIDE SEQUENCE</scope>
    <source>
        <strain evidence="1">MPL23</strain>
    </source>
</reference>
<evidence type="ECO:0000313" key="1">
    <source>
        <dbReference type="EMBL" id="KAJ3528761.1"/>
    </source>
</evidence>
<dbReference type="Proteomes" id="UP001148662">
    <property type="component" value="Unassembled WGS sequence"/>
</dbReference>
<sequence length="458" mass="51990">MDFPAKDSYVRLDTYKDIPNGWTSYMHPRGWAYFRNHEYHVITDEDIRIPLVCETLSNFCVQHPFGDLSDGFEVHIIGHTVQNSVCVLVDHNECLAGFDLIEKNSKESISQWSVGKLISQRRRYWTYVQNHPVHLALPAYAFAEAKDALQALLVDHMLSGSRSTAPFSKQECRELLDTLSNFIEHGGSSLPSCTTFVAWILRIIYTMRGENKYWQYNRRSFEEATAPRPNPKPHHILSMKYRLLLSIIVNVLCFGIPYTYLSHTEKASEFHGRLEGLQAAWQDYTTQLAHEYANFVIAGTVLLSVTVGFLATPDITYPAKLLCIVAIFASLGSMTTAILFVWRHDRQISSSHTVTYPIAYFFPDLHTLSRQRAYIHNVRNGRLGLTGHAILLSLPPVLLVWALLMFTAAIVVYSVQSLLGAVGLAIIFAALALVLFVVVSGVYTFSRVWRWRRAKSIN</sequence>
<comment type="caution">
    <text evidence="1">The sequence shown here is derived from an EMBL/GenBank/DDBJ whole genome shotgun (WGS) entry which is preliminary data.</text>
</comment>
<protein>
    <submittedName>
        <fullName evidence="1">Uncharacterized protein</fullName>
    </submittedName>
</protein>
<keyword evidence="2" id="KW-1185">Reference proteome</keyword>
<organism evidence="1 2">
    <name type="scientific">Phlebia brevispora</name>
    <dbReference type="NCBI Taxonomy" id="194682"/>
    <lineage>
        <taxon>Eukaryota</taxon>
        <taxon>Fungi</taxon>
        <taxon>Dikarya</taxon>
        <taxon>Basidiomycota</taxon>
        <taxon>Agaricomycotina</taxon>
        <taxon>Agaricomycetes</taxon>
        <taxon>Polyporales</taxon>
        <taxon>Meruliaceae</taxon>
        <taxon>Phlebia</taxon>
    </lineage>
</organism>
<proteinExistence type="predicted"/>
<gene>
    <name evidence="1" type="ORF">NM688_g7951</name>
</gene>
<dbReference type="EMBL" id="JANHOG010001995">
    <property type="protein sequence ID" value="KAJ3528761.1"/>
    <property type="molecule type" value="Genomic_DNA"/>
</dbReference>
<accession>A0ACC1RZR7</accession>
<name>A0ACC1RZR7_9APHY</name>